<feature type="domain" description="RCK N-terminal" evidence="7">
    <location>
        <begin position="1"/>
        <end position="124"/>
    </location>
</feature>
<evidence type="ECO:0000313" key="10">
    <source>
        <dbReference type="Proteomes" id="UP001354971"/>
    </source>
</evidence>
<dbReference type="InterPro" id="IPR006036">
    <property type="entry name" value="K_uptake_TrkA"/>
</dbReference>
<dbReference type="NCBIfam" id="NF007032">
    <property type="entry name" value="PRK09496.1-4"/>
    <property type="match status" value="1"/>
</dbReference>
<sequence>MKAVVCGAGRVGYGIAKALSREGNSVTVVDWSPELISQITTDLDVRGIVGHGSHPDALERAGVGDAELLVAVTHSDETNMIAAQVAHSLFKTPMRIARVRAQAYLDPAWRGLFSTGNLPVDVVISPELEVGRSILQRVETPGAFSTALFAGGRVQLLGIRMEEESPVAGSSIDQIRAIFPDLKLSLCGVNRDGKLFVPTAADPLLAGDEIYISIEPAMLERALQIFGQKTEKVRRVVIIGAGNIGVYVARALERLGRVKVRLIEADKHRAELAADQLKKTVVLHGDGLTPELLNEAGADRAELVICVTNDDKVNLLSAVMAKKEGAGRTICLVNEQAFEPLRDPLDVDVFIDPRTTTVSTILQHIRRGRITGLQSIAGGLAEALEGVVLATSPLLGKSIDELELPDNVTVGALVQDGKIHMPGAGTHVKEGDRMLLFAEASAVSKVERLFRVSLDYF</sequence>
<dbReference type="NCBIfam" id="NF007031">
    <property type="entry name" value="PRK09496.1-2"/>
    <property type="match status" value="1"/>
</dbReference>
<evidence type="ECO:0000256" key="3">
    <source>
        <dbReference type="ARBA" id="ARBA00022538"/>
    </source>
</evidence>
<name>A0ABU7LLZ4_9PROT</name>
<feature type="domain" description="RCK N-terminal" evidence="7">
    <location>
        <begin position="233"/>
        <end position="351"/>
    </location>
</feature>
<evidence type="ECO:0000259" key="7">
    <source>
        <dbReference type="PROSITE" id="PS51201"/>
    </source>
</evidence>
<comment type="caution">
    <text evidence="9">The sequence shown here is derived from an EMBL/GenBank/DDBJ whole genome shotgun (WGS) entry which is preliminary data.</text>
</comment>
<evidence type="ECO:0000256" key="1">
    <source>
        <dbReference type="ARBA" id="ARBA00017378"/>
    </source>
</evidence>
<organism evidence="9 10">
    <name type="scientific">Hyphobacterium lacteum</name>
    <dbReference type="NCBI Taxonomy" id="3116575"/>
    <lineage>
        <taxon>Bacteria</taxon>
        <taxon>Pseudomonadati</taxon>
        <taxon>Pseudomonadota</taxon>
        <taxon>Alphaproteobacteria</taxon>
        <taxon>Maricaulales</taxon>
        <taxon>Maricaulaceae</taxon>
        <taxon>Hyphobacterium</taxon>
    </lineage>
</organism>
<dbReference type="Proteomes" id="UP001354971">
    <property type="component" value="Unassembled WGS sequence"/>
</dbReference>
<dbReference type="EMBL" id="JAZDRP010000001">
    <property type="protein sequence ID" value="MEE2524946.1"/>
    <property type="molecule type" value="Genomic_DNA"/>
</dbReference>
<dbReference type="PROSITE" id="PS51202">
    <property type="entry name" value="RCK_C"/>
    <property type="match status" value="2"/>
</dbReference>
<dbReference type="RefSeq" id="WP_330197610.1">
    <property type="nucleotide sequence ID" value="NZ_JAZDRP010000001.1"/>
</dbReference>
<dbReference type="PROSITE" id="PS51201">
    <property type="entry name" value="RCK_N"/>
    <property type="match status" value="2"/>
</dbReference>
<dbReference type="Pfam" id="PF02080">
    <property type="entry name" value="TrkA_C"/>
    <property type="match status" value="2"/>
</dbReference>
<feature type="domain" description="RCK C-terminal" evidence="8">
    <location>
        <begin position="371"/>
        <end position="452"/>
    </location>
</feature>
<dbReference type="Gene3D" id="3.40.50.720">
    <property type="entry name" value="NAD(P)-binding Rossmann-like Domain"/>
    <property type="match status" value="2"/>
</dbReference>
<keyword evidence="2" id="KW-0813">Transport</keyword>
<evidence type="ECO:0000256" key="6">
    <source>
        <dbReference type="ARBA" id="ARBA00023065"/>
    </source>
</evidence>
<dbReference type="NCBIfam" id="NF007039">
    <property type="entry name" value="PRK09496.3-2"/>
    <property type="match status" value="1"/>
</dbReference>
<proteinExistence type="predicted"/>
<dbReference type="SUPFAM" id="SSF116726">
    <property type="entry name" value="TrkA C-terminal domain-like"/>
    <property type="match status" value="2"/>
</dbReference>
<keyword evidence="5" id="KW-0520">NAD</keyword>
<evidence type="ECO:0000259" key="8">
    <source>
        <dbReference type="PROSITE" id="PS51202"/>
    </source>
</evidence>
<dbReference type="SUPFAM" id="SSF51735">
    <property type="entry name" value="NAD(P)-binding Rossmann-fold domains"/>
    <property type="match status" value="2"/>
</dbReference>
<evidence type="ECO:0000313" key="9">
    <source>
        <dbReference type="EMBL" id="MEE2524946.1"/>
    </source>
</evidence>
<keyword evidence="6" id="KW-0406">Ion transport</keyword>
<keyword evidence="10" id="KW-1185">Reference proteome</keyword>
<dbReference type="Gene3D" id="3.30.70.1450">
    <property type="entry name" value="Regulator of K+ conductance, C-terminal domain"/>
    <property type="match status" value="2"/>
</dbReference>
<dbReference type="PANTHER" id="PTHR43833:SF5">
    <property type="entry name" value="TRK SYSTEM POTASSIUM UPTAKE PROTEIN TRKA"/>
    <property type="match status" value="1"/>
</dbReference>
<evidence type="ECO:0000256" key="2">
    <source>
        <dbReference type="ARBA" id="ARBA00022448"/>
    </source>
</evidence>
<dbReference type="InterPro" id="IPR003148">
    <property type="entry name" value="RCK_N"/>
</dbReference>
<dbReference type="PRINTS" id="PR00335">
    <property type="entry name" value="KUPTAKETRKA"/>
</dbReference>
<keyword evidence="3" id="KW-0633">Potassium transport</keyword>
<evidence type="ECO:0000256" key="4">
    <source>
        <dbReference type="ARBA" id="ARBA00022958"/>
    </source>
</evidence>
<reference evidence="9 10" key="1">
    <citation type="submission" date="2024-01" db="EMBL/GenBank/DDBJ databases">
        <title>Hyphobacterium bacterium isolated from marine sediment.</title>
        <authorList>
            <person name="Zhao S."/>
        </authorList>
    </citation>
    <scope>NUCLEOTIDE SEQUENCE [LARGE SCALE GENOMIC DNA]</scope>
    <source>
        <strain evidence="10">HN65</strain>
    </source>
</reference>
<evidence type="ECO:0000256" key="5">
    <source>
        <dbReference type="ARBA" id="ARBA00023027"/>
    </source>
</evidence>
<dbReference type="InterPro" id="IPR036721">
    <property type="entry name" value="RCK_C_sf"/>
</dbReference>
<dbReference type="InterPro" id="IPR036291">
    <property type="entry name" value="NAD(P)-bd_dom_sf"/>
</dbReference>
<dbReference type="InterPro" id="IPR050721">
    <property type="entry name" value="Trk_Ktr_HKT_K-transport"/>
</dbReference>
<keyword evidence="4" id="KW-0630">Potassium</keyword>
<gene>
    <name evidence="9" type="primary">trkA</name>
    <name evidence="9" type="ORF">V0U79_01090</name>
</gene>
<accession>A0ABU7LLZ4</accession>
<protein>
    <recommendedName>
        <fullName evidence="1">Trk system potassium uptake protein TrkA</fullName>
    </recommendedName>
</protein>
<dbReference type="InterPro" id="IPR006037">
    <property type="entry name" value="RCK_C"/>
</dbReference>
<feature type="domain" description="RCK C-terminal" evidence="8">
    <location>
        <begin position="144"/>
        <end position="228"/>
    </location>
</feature>
<dbReference type="PANTHER" id="PTHR43833">
    <property type="entry name" value="POTASSIUM CHANNEL PROTEIN 2-RELATED-RELATED"/>
    <property type="match status" value="1"/>
</dbReference>
<dbReference type="Pfam" id="PF02254">
    <property type="entry name" value="TrkA_N"/>
    <property type="match status" value="2"/>
</dbReference>